<protein>
    <recommendedName>
        <fullName evidence="4 6">dTDP-4-dehydrorhamnose reductase</fullName>
        <ecNumber evidence="3 6">1.1.1.133</ecNumber>
    </recommendedName>
</protein>
<dbReference type="Gene3D" id="3.90.25.10">
    <property type="entry name" value="UDP-galactose 4-epimerase, domain 1"/>
    <property type="match status" value="1"/>
</dbReference>
<comment type="catalytic activity">
    <reaction evidence="5">
        <text>dTDP-beta-L-rhamnose + NADP(+) = dTDP-4-dehydro-beta-L-rhamnose + NADPH + H(+)</text>
        <dbReference type="Rhea" id="RHEA:21796"/>
        <dbReference type="ChEBI" id="CHEBI:15378"/>
        <dbReference type="ChEBI" id="CHEBI:57510"/>
        <dbReference type="ChEBI" id="CHEBI:57783"/>
        <dbReference type="ChEBI" id="CHEBI:58349"/>
        <dbReference type="ChEBI" id="CHEBI:62830"/>
        <dbReference type="EC" id="1.1.1.133"/>
    </reaction>
</comment>
<evidence type="ECO:0000256" key="3">
    <source>
        <dbReference type="ARBA" id="ARBA00012929"/>
    </source>
</evidence>
<evidence type="ECO:0000259" key="7">
    <source>
        <dbReference type="Pfam" id="PF04321"/>
    </source>
</evidence>
<keyword evidence="6" id="KW-0560">Oxidoreductase</keyword>
<evidence type="ECO:0000313" key="9">
    <source>
        <dbReference type="Proteomes" id="UP001500459"/>
    </source>
</evidence>
<keyword evidence="9" id="KW-1185">Reference proteome</keyword>
<evidence type="ECO:0000256" key="5">
    <source>
        <dbReference type="ARBA" id="ARBA00048200"/>
    </source>
</evidence>
<organism evidence="8 9">
    <name type="scientific">Aquimarina addita</name>
    <dbReference type="NCBI Taxonomy" id="870485"/>
    <lineage>
        <taxon>Bacteria</taxon>
        <taxon>Pseudomonadati</taxon>
        <taxon>Bacteroidota</taxon>
        <taxon>Flavobacteriia</taxon>
        <taxon>Flavobacteriales</taxon>
        <taxon>Flavobacteriaceae</taxon>
        <taxon>Aquimarina</taxon>
    </lineage>
</organism>
<accession>A0ABP7XAQ9</accession>
<dbReference type="PANTHER" id="PTHR10491:SF4">
    <property type="entry name" value="METHIONINE ADENOSYLTRANSFERASE 2 SUBUNIT BETA"/>
    <property type="match status" value="1"/>
</dbReference>
<evidence type="ECO:0000256" key="2">
    <source>
        <dbReference type="ARBA" id="ARBA00010944"/>
    </source>
</evidence>
<dbReference type="EC" id="1.1.1.133" evidence="3 6"/>
<evidence type="ECO:0000256" key="6">
    <source>
        <dbReference type="RuleBase" id="RU364082"/>
    </source>
</evidence>
<name>A0ABP7XAQ9_9FLAO</name>
<evidence type="ECO:0000313" key="8">
    <source>
        <dbReference type="EMBL" id="GAA4109692.1"/>
    </source>
</evidence>
<sequence>MNSNKINVMITGASGQLGQCLQKLDGNYHNLNLCFYESEKLDITNKINLKVIFESKSFDYIINCAAYTNVELAEKETEKAYLINAEGVKNLAEICEMNNATLIHISTDYVFDGQKKSPYLEEDATRPINEYGKSKLLGEKYIKEIVNRYFIIRTSWLYSSYGNNFYNTILKKAKIVNELSIVSSERGTPTNANDLAGFILQLISHKNMIHGLYHYSNLGEASWYDFAKEILRLEGKLDSIKLEKTDNYPTFAERPKYSVLDKKKCLDLPDVCILNWKESLRILMNNRQ</sequence>
<proteinExistence type="inferred from homology"/>
<gene>
    <name evidence="8" type="primary">rfbD</name>
    <name evidence="8" type="ORF">GCM10022393_06420</name>
</gene>
<dbReference type="SUPFAM" id="SSF51735">
    <property type="entry name" value="NAD(P)-binding Rossmann-fold domains"/>
    <property type="match status" value="1"/>
</dbReference>
<dbReference type="CDD" id="cd05254">
    <property type="entry name" value="dTDP_HR_like_SDR_e"/>
    <property type="match status" value="1"/>
</dbReference>
<dbReference type="PANTHER" id="PTHR10491">
    <property type="entry name" value="DTDP-4-DEHYDRORHAMNOSE REDUCTASE"/>
    <property type="match status" value="1"/>
</dbReference>
<comment type="caution">
    <text evidence="8">The sequence shown here is derived from an EMBL/GenBank/DDBJ whole genome shotgun (WGS) entry which is preliminary data.</text>
</comment>
<dbReference type="Proteomes" id="UP001500459">
    <property type="component" value="Unassembled WGS sequence"/>
</dbReference>
<dbReference type="EMBL" id="BAABCW010000002">
    <property type="protein sequence ID" value="GAA4109692.1"/>
    <property type="molecule type" value="Genomic_DNA"/>
</dbReference>
<comment type="similarity">
    <text evidence="2 6">Belongs to the dTDP-4-dehydrorhamnose reductase family.</text>
</comment>
<dbReference type="Pfam" id="PF04321">
    <property type="entry name" value="RmlD_sub_bind"/>
    <property type="match status" value="1"/>
</dbReference>
<comment type="function">
    <text evidence="6">Catalyzes the reduction of dTDP-6-deoxy-L-lyxo-4-hexulose to yield dTDP-L-rhamnose.</text>
</comment>
<dbReference type="InterPro" id="IPR029903">
    <property type="entry name" value="RmlD-like-bd"/>
</dbReference>
<reference evidence="9" key="1">
    <citation type="journal article" date="2019" name="Int. J. Syst. Evol. Microbiol.">
        <title>The Global Catalogue of Microorganisms (GCM) 10K type strain sequencing project: providing services to taxonomists for standard genome sequencing and annotation.</title>
        <authorList>
            <consortium name="The Broad Institute Genomics Platform"/>
            <consortium name="The Broad Institute Genome Sequencing Center for Infectious Disease"/>
            <person name="Wu L."/>
            <person name="Ma J."/>
        </authorList>
    </citation>
    <scope>NUCLEOTIDE SEQUENCE [LARGE SCALE GENOMIC DNA]</scope>
    <source>
        <strain evidence="9">JCM 17106</strain>
    </source>
</reference>
<feature type="domain" description="RmlD-like substrate binding" evidence="7">
    <location>
        <begin position="7"/>
        <end position="285"/>
    </location>
</feature>
<evidence type="ECO:0000256" key="4">
    <source>
        <dbReference type="ARBA" id="ARBA00017099"/>
    </source>
</evidence>
<comment type="pathway">
    <text evidence="1 6">Carbohydrate biosynthesis; dTDP-L-rhamnose biosynthesis.</text>
</comment>
<dbReference type="InterPro" id="IPR005913">
    <property type="entry name" value="dTDP_dehydrorham_reduct"/>
</dbReference>
<dbReference type="InterPro" id="IPR036291">
    <property type="entry name" value="NAD(P)-bd_dom_sf"/>
</dbReference>
<dbReference type="Gene3D" id="3.40.50.720">
    <property type="entry name" value="NAD(P)-binding Rossmann-like Domain"/>
    <property type="match status" value="1"/>
</dbReference>
<keyword evidence="6" id="KW-0521">NADP</keyword>
<evidence type="ECO:0000256" key="1">
    <source>
        <dbReference type="ARBA" id="ARBA00004781"/>
    </source>
</evidence>
<dbReference type="NCBIfam" id="TIGR01214">
    <property type="entry name" value="rmlD"/>
    <property type="match status" value="1"/>
</dbReference>